<dbReference type="InterPro" id="IPR043519">
    <property type="entry name" value="NT_sf"/>
</dbReference>
<dbReference type="InterPro" id="IPR002934">
    <property type="entry name" value="Polymerase_NTP_transf_dom"/>
</dbReference>
<evidence type="ECO:0000313" key="2">
    <source>
        <dbReference type="EMBL" id="RWX73364.1"/>
    </source>
</evidence>
<reference evidence="2 3" key="1">
    <citation type="submission" date="2018-12" db="EMBL/GenBank/DDBJ databases">
        <title>The complete genome of the methanogenic archaea of the candidate phylum Verstraetearchaeota, obtained from the metagenome of underground thermal water.</title>
        <authorList>
            <person name="Kadnikov V.V."/>
            <person name="Mardanov A.V."/>
            <person name="Beletsky A.V."/>
            <person name="Karnachuk O.V."/>
            <person name="Ravin N.V."/>
        </authorList>
    </citation>
    <scope>NUCLEOTIDE SEQUENCE [LARGE SCALE GENOMIC DNA]</scope>
    <source>
        <strain evidence="2">Ch88</strain>
    </source>
</reference>
<sequence>MAKKVAPAYQSREVIYDRAHWELLGRLRSKALSVMSALCKHGLEGRVHGSVARGDVNPKSDIDIIIPEVAQSFIIEEALTKGGFQIESRELSQATPVHTVKATIYIDQTLKVTFPLIPMRGKEREFYKFGGEAGISEIEAGLRVPGIDKRLMLIVPTDYGHTERSILSYEAEAAKIVGVSLEVVLERVRVLTRRDQIGRTGIFFKRILQENETFEGALSERLSKDPSLRRLLQQRCKR</sequence>
<dbReference type="SUPFAM" id="SSF81301">
    <property type="entry name" value="Nucleotidyltransferase"/>
    <property type="match status" value="1"/>
</dbReference>
<dbReference type="PIRSF" id="PIRSF005928">
    <property type="entry name" value="Nucleotidltrnsf"/>
    <property type="match status" value="1"/>
</dbReference>
<feature type="domain" description="Polymerase nucleotidyl transferase" evidence="1">
    <location>
        <begin position="44"/>
        <end position="71"/>
    </location>
</feature>
<dbReference type="Proteomes" id="UP000288215">
    <property type="component" value="Unassembled WGS sequence"/>
</dbReference>
<name>A0A3S3VC95_METS7</name>
<gene>
    <name evidence="2" type="ORF">Metus_1338</name>
</gene>
<dbReference type="EMBL" id="RXGA01000003">
    <property type="protein sequence ID" value="RWX73364.1"/>
    <property type="molecule type" value="Genomic_DNA"/>
</dbReference>
<evidence type="ECO:0000313" key="3">
    <source>
        <dbReference type="Proteomes" id="UP000288215"/>
    </source>
</evidence>
<dbReference type="GO" id="GO:0016779">
    <property type="term" value="F:nucleotidyltransferase activity"/>
    <property type="evidence" value="ECO:0007669"/>
    <property type="project" value="InterPro"/>
</dbReference>
<protein>
    <recommendedName>
        <fullName evidence="1">Polymerase nucleotidyl transferase domain-containing protein</fullName>
    </recommendedName>
</protein>
<comment type="caution">
    <text evidence="2">The sequence shown here is derived from an EMBL/GenBank/DDBJ whole genome shotgun (WGS) entry which is preliminary data.</text>
</comment>
<dbReference type="AlphaFoldDB" id="A0A3S3VC95"/>
<proteinExistence type="predicted"/>
<dbReference type="Pfam" id="PF01909">
    <property type="entry name" value="NTP_transf_2"/>
    <property type="match status" value="1"/>
</dbReference>
<dbReference type="InterPro" id="IPR009185">
    <property type="entry name" value="Nucleotidl_trans"/>
</dbReference>
<organism evidence="2 3">
    <name type="scientific">Methanosuratincola subterraneus</name>
    <dbReference type="NCBI Taxonomy" id="2593994"/>
    <lineage>
        <taxon>Archaea</taxon>
        <taxon>Thermoproteota</taxon>
        <taxon>Methanosuratincolia</taxon>
        <taxon>Candidatus Methanomethylicales</taxon>
        <taxon>Candidatus Methanomethylicaceae</taxon>
        <taxon>Candidatus Methanosuratincola (ex Vanwonterghem et al. 2016)</taxon>
    </lineage>
</organism>
<evidence type="ECO:0000259" key="1">
    <source>
        <dbReference type="Pfam" id="PF01909"/>
    </source>
</evidence>
<accession>A0A3S3VC95</accession>